<feature type="region of interest" description="Disordered" evidence="7">
    <location>
        <begin position="132"/>
        <end position="151"/>
    </location>
</feature>
<dbReference type="Pfam" id="PF00907">
    <property type="entry name" value="T-box"/>
    <property type="match status" value="1"/>
</dbReference>
<dbReference type="GO" id="GO:0045893">
    <property type="term" value="P:positive regulation of DNA-templated transcription"/>
    <property type="evidence" value="ECO:0007669"/>
    <property type="project" value="InterPro"/>
</dbReference>
<dbReference type="PROSITE" id="PS01283">
    <property type="entry name" value="TBOX_1"/>
    <property type="match status" value="1"/>
</dbReference>
<dbReference type="EMBL" id="LC021456">
    <property type="protein sequence ID" value="BAR90793.1"/>
    <property type="molecule type" value="mRNA"/>
</dbReference>
<dbReference type="Gene3D" id="2.60.40.820">
    <property type="entry name" value="Transcription factor, T-box"/>
    <property type="match status" value="1"/>
</dbReference>
<dbReference type="InterPro" id="IPR008967">
    <property type="entry name" value="p53-like_TF_DNA-bd_sf"/>
</dbReference>
<sequence length="535" mass="58541">MSSRPVGHSEKSQLSNKASAFSIAAILGDKLPSERSGRDSTGRSAAAAITVNVGSPTLPPAASALLTHSLATHPLSSTGSETGNRGDSTSPRSIVSPHRYENVSEKSPSAMDTSEGKLGPLDICSLPNGTSRNSSPILVEPKSPPLAATNLPSSNGSVEMANITCILETKELWNKFHDLGTEMIITKSGRRMFPTLRVSFRNTDPDTRYFVLMDIVPVDSKRYRYAYHKSSWLVAGKADPPLPTRLYMHPDGPHSGLNLQKQTVSFEKLKLTNNLLDKNGRIILNSMHKYQPRIHIVKKRDNINEATSITNLDAEEFRTFVFPETVFIAVTAYQNQLITKLKIDSNPFAKGFRDSSRLSDFERESMEGLIQHHTYARSPLRSYGDGDYSDAESLKLRESSFSKVGEQGLDKNGAMMLPHWALWRPSLSAGSTPTTYSNIDQRLYAWYGSMYGFPATAAAAAAAGIVFPNLGLHPLQLPDNLRELRNAAAAANAYSGLTSSENSSPFLSGSHRFHPYLVPDEVKREGASLVEGCRP</sequence>
<evidence type="ECO:0000256" key="5">
    <source>
        <dbReference type="ARBA" id="ARBA00023242"/>
    </source>
</evidence>
<feature type="compositionally biased region" description="Polar residues" evidence="7">
    <location>
        <begin position="74"/>
        <end position="93"/>
    </location>
</feature>
<dbReference type="CDD" id="cd20193">
    <property type="entry name" value="T-box_TBX20-like"/>
    <property type="match status" value="1"/>
</dbReference>
<dbReference type="PANTHER" id="PTHR11267">
    <property type="entry name" value="T-BOX PROTEIN-RELATED"/>
    <property type="match status" value="1"/>
</dbReference>
<evidence type="ECO:0000256" key="6">
    <source>
        <dbReference type="PROSITE-ProRule" id="PRU00201"/>
    </source>
</evidence>
<dbReference type="GO" id="GO:0000785">
    <property type="term" value="C:chromatin"/>
    <property type="evidence" value="ECO:0007669"/>
    <property type="project" value="TreeGrafter"/>
</dbReference>
<dbReference type="GO" id="GO:0005634">
    <property type="term" value="C:nucleus"/>
    <property type="evidence" value="ECO:0007669"/>
    <property type="project" value="UniProtKB-SubCell"/>
</dbReference>
<evidence type="ECO:0000313" key="9">
    <source>
        <dbReference type="EMBL" id="BAR90793.1"/>
    </source>
</evidence>
<keyword evidence="3 6" id="KW-0238">DNA-binding</keyword>
<reference evidence="9" key="1">
    <citation type="journal article" date="2015" name="Integr. Comp. Biol.">
        <title>Molecular Evidence for Convergence and Parallelism in Evolution of Complex Brains of Cephalopod Molluscs: Insights from Visual Systems.</title>
        <authorList>
            <person name="Yoshida M.A."/>
            <person name="Ogura A."/>
            <person name="Ikeo K."/>
            <person name="Shigeno S."/>
            <person name="Moritaki T."/>
            <person name="Winters G.C."/>
            <person name="Kohn A.B."/>
            <person name="Moroz L.L."/>
        </authorList>
    </citation>
    <scope>NUCLEOTIDE SEQUENCE</scope>
</reference>
<dbReference type="PROSITE" id="PS50252">
    <property type="entry name" value="TBOX_3"/>
    <property type="match status" value="1"/>
</dbReference>
<feature type="region of interest" description="Disordered" evidence="7">
    <location>
        <begin position="73"/>
        <end position="126"/>
    </location>
</feature>
<evidence type="ECO:0000256" key="4">
    <source>
        <dbReference type="ARBA" id="ARBA00023163"/>
    </source>
</evidence>
<comment type="caution">
    <text evidence="6">Lacks conserved residue(s) required for the propagation of feature annotation.</text>
</comment>
<dbReference type="InterPro" id="IPR018186">
    <property type="entry name" value="TF_T-box_CS"/>
</dbReference>
<dbReference type="FunFam" id="2.60.40.820:FF:000008">
    <property type="entry name" value="T-box transcription factor TBX20"/>
    <property type="match status" value="1"/>
</dbReference>
<dbReference type="InterPro" id="IPR036960">
    <property type="entry name" value="T-box_sf"/>
</dbReference>
<keyword evidence="4" id="KW-0804">Transcription</keyword>
<dbReference type="SMART" id="SM00425">
    <property type="entry name" value="TBOX"/>
    <property type="match status" value="1"/>
</dbReference>
<dbReference type="AlphaFoldDB" id="A0A0H5ATC7"/>
<dbReference type="GO" id="GO:0000981">
    <property type="term" value="F:DNA-binding transcription factor activity, RNA polymerase II-specific"/>
    <property type="evidence" value="ECO:0007669"/>
    <property type="project" value="TreeGrafter"/>
</dbReference>
<evidence type="ECO:0000256" key="7">
    <source>
        <dbReference type="SAM" id="MobiDB-lite"/>
    </source>
</evidence>
<proteinExistence type="evidence at transcript level"/>
<dbReference type="PANTHER" id="PTHR11267:SF190">
    <property type="entry name" value="T-BOX TRANSCRIPTION FACTOR TBX20"/>
    <property type="match status" value="1"/>
</dbReference>
<protein>
    <submittedName>
        <fullName evidence="9">T-box transcription factor 20 like protein</fullName>
    </submittedName>
</protein>
<keyword evidence="5 6" id="KW-0539">Nucleus</keyword>
<accession>A0A0H5ATC7</accession>
<name>A0A0H5ATC7_IDIPA</name>
<dbReference type="PRINTS" id="PR00937">
    <property type="entry name" value="TBOX"/>
</dbReference>
<dbReference type="SUPFAM" id="SSF49417">
    <property type="entry name" value="p53-like transcription factors"/>
    <property type="match status" value="1"/>
</dbReference>
<dbReference type="GO" id="GO:0001708">
    <property type="term" value="P:cell fate specification"/>
    <property type="evidence" value="ECO:0007669"/>
    <property type="project" value="TreeGrafter"/>
</dbReference>
<comment type="subcellular location">
    <subcellularLocation>
        <location evidence="1 6">Nucleus</location>
    </subcellularLocation>
</comment>
<feature type="domain" description="T-box" evidence="8">
    <location>
        <begin position="167"/>
        <end position="354"/>
    </location>
</feature>
<evidence type="ECO:0000256" key="3">
    <source>
        <dbReference type="ARBA" id="ARBA00023125"/>
    </source>
</evidence>
<dbReference type="InterPro" id="IPR001699">
    <property type="entry name" value="TF_T-box"/>
</dbReference>
<evidence type="ECO:0000256" key="1">
    <source>
        <dbReference type="ARBA" id="ARBA00004123"/>
    </source>
</evidence>
<evidence type="ECO:0000256" key="2">
    <source>
        <dbReference type="ARBA" id="ARBA00023015"/>
    </source>
</evidence>
<keyword evidence="2" id="KW-0805">Transcription regulation</keyword>
<organism evidence="9">
    <name type="scientific">Idiosepius paradoxus</name>
    <name type="common">Northern pygmy squid</name>
    <dbReference type="NCBI Taxonomy" id="294707"/>
    <lineage>
        <taxon>Eukaryota</taxon>
        <taxon>Metazoa</taxon>
        <taxon>Spiralia</taxon>
        <taxon>Lophotrochozoa</taxon>
        <taxon>Mollusca</taxon>
        <taxon>Cephalopoda</taxon>
        <taxon>Coleoidea</taxon>
        <taxon>Decapodiformes</taxon>
        <taxon>Decapodiformes incertae sedis</taxon>
        <taxon>Idiosepiidae</taxon>
        <taxon>Idiosepius</taxon>
    </lineage>
</organism>
<evidence type="ECO:0000259" key="8">
    <source>
        <dbReference type="PROSITE" id="PS50252"/>
    </source>
</evidence>
<dbReference type="GO" id="GO:0007507">
    <property type="term" value="P:heart development"/>
    <property type="evidence" value="ECO:0007669"/>
    <property type="project" value="TreeGrafter"/>
</dbReference>
<reference evidence="9" key="2">
    <citation type="submission" date="2015-01" db="EMBL/GenBank/DDBJ databases">
        <authorList>
            <person name="Yoshida M."/>
            <person name="Moroz L.L."/>
            <person name="Ogura A."/>
        </authorList>
    </citation>
    <scope>NUCLEOTIDE SEQUENCE</scope>
</reference>
<dbReference type="InterPro" id="IPR046360">
    <property type="entry name" value="T-box_DNA-bd"/>
</dbReference>
<dbReference type="GO" id="GO:0000978">
    <property type="term" value="F:RNA polymerase II cis-regulatory region sequence-specific DNA binding"/>
    <property type="evidence" value="ECO:0007669"/>
    <property type="project" value="InterPro"/>
</dbReference>